<feature type="region of interest" description="Disordered" evidence="1">
    <location>
        <begin position="619"/>
        <end position="751"/>
    </location>
</feature>
<dbReference type="EMBL" id="SPLM01000073">
    <property type="protein sequence ID" value="TMW63077.1"/>
    <property type="molecule type" value="Genomic_DNA"/>
</dbReference>
<accession>A0A8K1FKQ8</accession>
<feature type="compositionally biased region" description="Basic residues" evidence="1">
    <location>
        <begin position="49"/>
        <end position="58"/>
    </location>
</feature>
<feature type="compositionally biased region" description="Basic and acidic residues" evidence="1">
    <location>
        <begin position="236"/>
        <end position="251"/>
    </location>
</feature>
<feature type="compositionally biased region" description="Basic and acidic residues" evidence="1">
    <location>
        <begin position="94"/>
        <end position="111"/>
    </location>
</feature>
<feature type="compositionally biased region" description="Polar residues" evidence="1">
    <location>
        <begin position="574"/>
        <end position="588"/>
    </location>
</feature>
<name>A0A8K1FKQ8_PYTOL</name>
<evidence type="ECO:0000256" key="1">
    <source>
        <dbReference type="SAM" id="MobiDB-lite"/>
    </source>
</evidence>
<gene>
    <name evidence="2" type="ORF">Poli38472_005695</name>
</gene>
<feature type="region of interest" description="Disordered" evidence="1">
    <location>
        <begin position="764"/>
        <end position="806"/>
    </location>
</feature>
<dbReference type="AlphaFoldDB" id="A0A8K1FKQ8"/>
<dbReference type="Proteomes" id="UP000794436">
    <property type="component" value="Unassembled WGS sequence"/>
</dbReference>
<dbReference type="OrthoDB" id="70656at2759"/>
<keyword evidence="3" id="KW-1185">Reference proteome</keyword>
<comment type="caution">
    <text evidence="2">The sequence shown here is derived from an EMBL/GenBank/DDBJ whole genome shotgun (WGS) entry which is preliminary data.</text>
</comment>
<feature type="compositionally biased region" description="Basic residues" evidence="1">
    <location>
        <begin position="773"/>
        <end position="785"/>
    </location>
</feature>
<feature type="compositionally biased region" description="Basic and acidic residues" evidence="1">
    <location>
        <begin position="463"/>
        <end position="478"/>
    </location>
</feature>
<evidence type="ECO:0000313" key="2">
    <source>
        <dbReference type="EMBL" id="TMW63077.1"/>
    </source>
</evidence>
<feature type="compositionally biased region" description="Acidic residues" evidence="1">
    <location>
        <begin position="495"/>
        <end position="512"/>
    </location>
</feature>
<feature type="compositionally biased region" description="Acidic residues" evidence="1">
    <location>
        <begin position="174"/>
        <end position="184"/>
    </location>
</feature>
<feature type="compositionally biased region" description="Polar residues" evidence="1">
    <location>
        <begin position="195"/>
        <end position="208"/>
    </location>
</feature>
<feature type="region of interest" description="Disordered" evidence="1">
    <location>
        <begin position="32"/>
        <end position="513"/>
    </location>
</feature>
<feature type="compositionally biased region" description="Low complexity" evidence="1">
    <location>
        <begin position="398"/>
        <end position="407"/>
    </location>
</feature>
<feature type="compositionally biased region" description="Basic and acidic residues" evidence="1">
    <location>
        <begin position="185"/>
        <end position="194"/>
    </location>
</feature>
<feature type="region of interest" description="Disordered" evidence="1">
    <location>
        <begin position="536"/>
        <end position="607"/>
    </location>
</feature>
<feature type="compositionally biased region" description="Basic and acidic residues" evidence="1">
    <location>
        <begin position="672"/>
        <end position="690"/>
    </location>
</feature>
<reference evidence="2" key="1">
    <citation type="submission" date="2019-03" db="EMBL/GenBank/DDBJ databases">
        <title>Long read genome sequence of the mycoparasitic Pythium oligandrum ATCC 38472 isolated from sugarbeet rhizosphere.</title>
        <authorList>
            <person name="Gaulin E."/>
        </authorList>
    </citation>
    <scope>NUCLEOTIDE SEQUENCE</scope>
    <source>
        <strain evidence="2">ATCC 38472_TT</strain>
    </source>
</reference>
<protein>
    <submittedName>
        <fullName evidence="2">Uncharacterized protein</fullName>
    </submittedName>
</protein>
<feature type="compositionally biased region" description="Basic and acidic residues" evidence="1">
    <location>
        <begin position="636"/>
        <end position="645"/>
    </location>
</feature>
<evidence type="ECO:0000313" key="3">
    <source>
        <dbReference type="Proteomes" id="UP000794436"/>
    </source>
</evidence>
<organism evidence="2 3">
    <name type="scientific">Pythium oligandrum</name>
    <name type="common">Mycoparasitic fungus</name>
    <dbReference type="NCBI Taxonomy" id="41045"/>
    <lineage>
        <taxon>Eukaryota</taxon>
        <taxon>Sar</taxon>
        <taxon>Stramenopiles</taxon>
        <taxon>Oomycota</taxon>
        <taxon>Peronosporomycetes</taxon>
        <taxon>Pythiales</taxon>
        <taxon>Pythiaceae</taxon>
        <taxon>Pythium</taxon>
    </lineage>
</organism>
<sequence length="1269" mass="141014">MADDALAYALTAPDMGESITSQLQRELLAAETPTKAVAVQDQDDEARPRTRSSARKEKRSAEKAKTPTPTKKTRRKSDEHDEIAIATPEALVENGEKHVEEAETTASERRRTLSPSKAQALMGRATVTDDDISRRDTVSPQAMRKLLESMADGDDPIAKRLIMPQKDSENNNEVNEEQLSEILEDVSRTKEYVESSKQQLQSSSNGTLPLQDGEEQPSQGKDQDSFTDAFFSRTLMSREDDTMDGESRRATIEPTDAAAIFAELRSSDGEKATESNAKTRISPRRRDSKSPSKQRRTTLDPTDLLAMRDDVGASPKRSNSSESSRRRETIGDVELSELQREFGLKASSPSLKRKSPENKSSHGDKRTRLEEDKPKDVTPPKNGSADDDHTPPKTASVSEESPFFSPPATANHKTPLKSCLSARKAKRGSLDTTPSKSVNFGPPQGAEFNFGSPSTSMTPLPPRDAKAMFPLEEKKSEDTSEGEDEETSHNSSLLDEADSRDSDEDMDLEFENTLERNLYFGNGAMRNRRRYSLRGVSPLDNQANARRQRRLSAASNNRSPLVSARNRPKDLPKPNNSFLSASNVQPQSRLAYADSSASSDEGEDMEITGDYSHHASTATALHRGTPERATVPPKRSVQDVRRDSLLVDSPQSDHTIELGTLQDLVTESAAYDENKPKRTSEAEADAHDNELGSLGDLAREGEEDDKVTGSQTRRETLDPIQEEEDEDRRSSAQSMMSLDSTEESDNEYDEKRKSLVVNLSSKFERIGSATPKGSRRSPNKSSAKRTRQDSSPKKSPPRPPSPPKPVPVLLELEEILSRVSVPPVEPVVVEPFNVDSLNNETDDKLVGRKSFARGLTSVLRAHAGELASWSSGLADGLASLSKEKASAVFAEGQLQPAVLDLVRSLHTMESRSVRSGYCQWRTKFESRACDALTGCENTLQNDLNVLQARVADDQAQRDSEINAIKELIEREHQMAQLLDGIEEQQGVQREYASTVETLEGQCASLALQEKVLHQQYLDVDSASPSSSVNEVTEATLRQEVLKWEELLAVRENVVHWRVMSASASRFDLCARIEDVLFKGEVRCTIYLSEAGRSGRVASLRVQSAFHAKHQKSTSGHLSNDDAVCRIASQLLDQERWRSFSQSEVAVAMLQEVFSQLDATLSREFRFITGLREMSTTCALRYAIETNQLWMDFVRFPRQTSNGIIDGVKFCVGYEMVPEYPFVGEDVAVAIKYGKVTEEKIGQQVDAVTRDGHEYFQRVYRRLYDVFISE</sequence>
<feature type="compositionally biased region" description="Basic and acidic residues" evidence="1">
    <location>
        <begin position="354"/>
        <end position="391"/>
    </location>
</feature>
<feature type="compositionally biased region" description="Pro residues" evidence="1">
    <location>
        <begin position="797"/>
        <end position="806"/>
    </location>
</feature>
<proteinExistence type="predicted"/>